<proteinExistence type="inferred from homology"/>
<dbReference type="EMBL" id="JAHDYR010000062">
    <property type="protein sequence ID" value="KAG9391153.1"/>
    <property type="molecule type" value="Genomic_DNA"/>
</dbReference>
<keyword evidence="15" id="KW-1185">Reference proteome</keyword>
<evidence type="ECO:0000256" key="1">
    <source>
        <dbReference type="ARBA" id="ARBA00004123"/>
    </source>
</evidence>
<dbReference type="PROSITE" id="PS50249">
    <property type="entry name" value="MPN"/>
    <property type="match status" value="1"/>
</dbReference>
<keyword evidence="8" id="KW-0736">Signalosome</keyword>
<keyword evidence="12" id="KW-0539">Nucleus</keyword>
<evidence type="ECO:0000259" key="13">
    <source>
        <dbReference type="PROSITE" id="PS50249"/>
    </source>
</evidence>
<dbReference type="Pfam" id="PF01398">
    <property type="entry name" value="JAB"/>
    <property type="match status" value="1"/>
</dbReference>
<dbReference type="GO" id="GO:0006508">
    <property type="term" value="P:proteolysis"/>
    <property type="evidence" value="ECO:0007669"/>
    <property type="project" value="UniProtKB-KW"/>
</dbReference>
<evidence type="ECO:0000313" key="14">
    <source>
        <dbReference type="EMBL" id="KAG9391153.1"/>
    </source>
</evidence>
<evidence type="ECO:0000313" key="15">
    <source>
        <dbReference type="Proteomes" id="UP000717585"/>
    </source>
</evidence>
<dbReference type="FunFam" id="3.40.140.10:FF:000203">
    <property type="entry name" value="COP9 signalosome complex subunit 5"/>
    <property type="match status" value="1"/>
</dbReference>
<evidence type="ECO:0000256" key="10">
    <source>
        <dbReference type="ARBA" id="ARBA00022833"/>
    </source>
</evidence>
<dbReference type="InterPro" id="IPR037518">
    <property type="entry name" value="MPN"/>
</dbReference>
<dbReference type="PANTHER" id="PTHR10410">
    <property type="entry name" value="EUKARYOTIC TRANSLATION INITIATION FACTOR 3 -RELATED"/>
    <property type="match status" value="1"/>
</dbReference>
<keyword evidence="7" id="KW-0479">Metal-binding</keyword>
<evidence type="ECO:0000256" key="12">
    <source>
        <dbReference type="ARBA" id="ARBA00023242"/>
    </source>
</evidence>
<reference evidence="14" key="1">
    <citation type="submission" date="2021-05" db="EMBL/GenBank/DDBJ databases">
        <title>A free-living protist that lacks canonical eukaryotic 1 DNA replication and segregation systems.</title>
        <authorList>
            <person name="Salas-Leiva D.E."/>
            <person name="Tromer E.C."/>
            <person name="Curtis B.A."/>
            <person name="Jerlstrom-Hultqvist J."/>
            <person name="Kolisko M."/>
            <person name="Yi Z."/>
            <person name="Salas-Leiva J.S."/>
            <person name="Gallot-Lavallee L."/>
            <person name="Kops G.J.P.L."/>
            <person name="Archibald J.M."/>
            <person name="Simpson A.G.B."/>
            <person name="Roger A.J."/>
        </authorList>
    </citation>
    <scope>NUCLEOTIDE SEQUENCE</scope>
    <source>
        <strain evidence="14">BICM</strain>
    </source>
</reference>
<dbReference type="GO" id="GO:0046872">
    <property type="term" value="F:metal ion binding"/>
    <property type="evidence" value="ECO:0007669"/>
    <property type="project" value="UniProtKB-KW"/>
</dbReference>
<dbReference type="InterPro" id="IPR000555">
    <property type="entry name" value="JAMM/MPN+_dom"/>
</dbReference>
<evidence type="ECO:0000256" key="6">
    <source>
        <dbReference type="ARBA" id="ARBA00022670"/>
    </source>
</evidence>
<keyword evidence="10" id="KW-0862">Zinc</keyword>
<evidence type="ECO:0000256" key="8">
    <source>
        <dbReference type="ARBA" id="ARBA00022790"/>
    </source>
</evidence>
<dbReference type="CDD" id="cd08069">
    <property type="entry name" value="MPN_RPN11_CSN5"/>
    <property type="match status" value="1"/>
</dbReference>
<dbReference type="GO" id="GO:0008180">
    <property type="term" value="C:COP9 signalosome"/>
    <property type="evidence" value="ECO:0007669"/>
    <property type="project" value="UniProtKB-KW"/>
</dbReference>
<keyword evidence="9" id="KW-0378">Hydrolase</keyword>
<dbReference type="SMART" id="SM00232">
    <property type="entry name" value="JAB_MPN"/>
    <property type="match status" value="1"/>
</dbReference>
<dbReference type="OrthoDB" id="10266268at2759"/>
<evidence type="ECO:0000256" key="3">
    <source>
        <dbReference type="ARBA" id="ARBA00006008"/>
    </source>
</evidence>
<comment type="subcellular location">
    <subcellularLocation>
        <location evidence="2">Cytoplasm</location>
    </subcellularLocation>
    <subcellularLocation>
        <location evidence="1">Nucleus</location>
    </subcellularLocation>
</comment>
<dbReference type="SUPFAM" id="SSF102712">
    <property type="entry name" value="JAB1/MPN domain"/>
    <property type="match status" value="1"/>
</dbReference>
<feature type="domain" description="MPN" evidence="13">
    <location>
        <begin position="34"/>
        <end position="170"/>
    </location>
</feature>
<keyword evidence="6 14" id="KW-0645">Protease</keyword>
<name>A0A8J6AQK5_9EUKA</name>
<gene>
    <name evidence="14" type="ORF">J8273_7427</name>
</gene>
<evidence type="ECO:0000256" key="7">
    <source>
        <dbReference type="ARBA" id="ARBA00022723"/>
    </source>
</evidence>
<evidence type="ECO:0000256" key="5">
    <source>
        <dbReference type="ARBA" id="ARBA00022490"/>
    </source>
</evidence>
<dbReference type="AlphaFoldDB" id="A0A8J6AQK5"/>
<dbReference type="GO" id="GO:0008237">
    <property type="term" value="F:metallopeptidase activity"/>
    <property type="evidence" value="ECO:0007669"/>
    <property type="project" value="UniProtKB-KW"/>
</dbReference>
<comment type="caution">
    <text evidence="14">The sequence shown here is derived from an EMBL/GenBank/DDBJ whole genome shotgun (WGS) entry which is preliminary data.</text>
</comment>
<dbReference type="InterPro" id="IPR050242">
    <property type="entry name" value="JAMM_MPN+_peptidase_M67A"/>
</dbReference>
<dbReference type="Gene3D" id="3.40.140.10">
    <property type="entry name" value="Cytidine Deaminase, domain 2"/>
    <property type="match status" value="1"/>
</dbReference>
<keyword evidence="5" id="KW-0963">Cytoplasm</keyword>
<organism evidence="14 15">
    <name type="scientific">Carpediemonas membranifera</name>
    <dbReference type="NCBI Taxonomy" id="201153"/>
    <lineage>
        <taxon>Eukaryota</taxon>
        <taxon>Metamonada</taxon>
        <taxon>Carpediemonas-like organisms</taxon>
        <taxon>Carpediemonas</taxon>
    </lineage>
</organism>
<sequence>MGHEHAGPVALRAEHQRLKQLKPYRNDPYYFKSVEIYPTALLKMAIHTSEGGDLEVMGMLQGYIAEHKFIIVDCFALPVEGTETRVNAHEQAFAFMIDVIQSNEDIGRTDVTLGWYHSHPDYGCWLSGIDVTTQALHQRHEDPFVAIVVDPIRTLSGSVEIGAFRTFPDDFVPAEGAGSSVGVSGGDKTKDYGRHADRYYELPVRIMAEGDDSAIIDQALRFDWVQTLTAPGSDGRVDRAVAQLLDPGKKAASAKMIGAELARRDMVRRGLAGIFS</sequence>
<protein>
    <recommendedName>
        <fullName evidence="4">COP9 signalosome complex subunit 5</fullName>
    </recommendedName>
</protein>
<evidence type="ECO:0000256" key="11">
    <source>
        <dbReference type="ARBA" id="ARBA00023049"/>
    </source>
</evidence>
<dbReference type="GO" id="GO:0005737">
    <property type="term" value="C:cytoplasm"/>
    <property type="evidence" value="ECO:0007669"/>
    <property type="project" value="UniProtKB-SubCell"/>
</dbReference>
<comment type="similarity">
    <text evidence="3">Belongs to the peptidase M67A family. CSN5 subfamily.</text>
</comment>
<evidence type="ECO:0000256" key="9">
    <source>
        <dbReference type="ARBA" id="ARBA00022801"/>
    </source>
</evidence>
<evidence type="ECO:0000256" key="4">
    <source>
        <dbReference type="ARBA" id="ARBA00014880"/>
    </source>
</evidence>
<dbReference type="Proteomes" id="UP000717585">
    <property type="component" value="Unassembled WGS sequence"/>
</dbReference>
<keyword evidence="11" id="KW-0482">Metalloprotease</keyword>
<evidence type="ECO:0000256" key="2">
    <source>
        <dbReference type="ARBA" id="ARBA00004496"/>
    </source>
</evidence>
<accession>A0A8J6AQK5</accession>